<reference evidence="6 7" key="1">
    <citation type="journal article" date="2018" name="Sci. Rep.">
        <title>Comparative genomics provides insights into the lifestyle and reveals functional heterogeneity of dark septate endophytic fungi.</title>
        <authorList>
            <person name="Knapp D.G."/>
            <person name="Nemeth J.B."/>
            <person name="Barry K."/>
            <person name="Hainaut M."/>
            <person name="Henrissat B."/>
            <person name="Johnson J."/>
            <person name="Kuo A."/>
            <person name="Lim J.H.P."/>
            <person name="Lipzen A."/>
            <person name="Nolan M."/>
            <person name="Ohm R.A."/>
            <person name="Tamas L."/>
            <person name="Grigoriev I.V."/>
            <person name="Spatafora J.W."/>
            <person name="Nagy L.G."/>
            <person name="Kovacs G.M."/>
        </authorList>
    </citation>
    <scope>NUCLEOTIDE SEQUENCE [LARGE SCALE GENOMIC DNA]</scope>
    <source>
        <strain evidence="6 7">DSE2036</strain>
    </source>
</reference>
<dbReference type="Pfam" id="PF03403">
    <property type="entry name" value="PAF-AH_p_II"/>
    <property type="match status" value="1"/>
</dbReference>
<keyword evidence="5" id="KW-0732">Signal</keyword>
<dbReference type="Proteomes" id="UP000244855">
    <property type="component" value="Unassembled WGS sequence"/>
</dbReference>
<dbReference type="PANTHER" id="PTHR10272">
    <property type="entry name" value="PLATELET-ACTIVATING FACTOR ACETYLHYDROLASE"/>
    <property type="match status" value="1"/>
</dbReference>
<accession>A0A2V1DX07</accession>
<dbReference type="GO" id="GO:0003847">
    <property type="term" value="F:1-alkyl-2-acetylglycerophosphocholine esterase activity"/>
    <property type="evidence" value="ECO:0007669"/>
    <property type="project" value="UniProtKB-EC"/>
</dbReference>
<name>A0A2V1DX07_9PLEO</name>
<dbReference type="STRING" id="97972.A0A2V1DX07"/>
<dbReference type="GO" id="GO:0016042">
    <property type="term" value="P:lipid catabolic process"/>
    <property type="evidence" value="ECO:0007669"/>
    <property type="project" value="UniProtKB-KW"/>
</dbReference>
<keyword evidence="2" id="KW-0378">Hydrolase</keyword>
<evidence type="ECO:0000313" key="6">
    <source>
        <dbReference type="EMBL" id="PVI02566.1"/>
    </source>
</evidence>
<evidence type="ECO:0000256" key="2">
    <source>
        <dbReference type="ARBA" id="ARBA00022801"/>
    </source>
</evidence>
<keyword evidence="3" id="KW-0442">Lipid degradation</keyword>
<evidence type="ECO:0000313" key="7">
    <source>
        <dbReference type="Proteomes" id="UP000244855"/>
    </source>
</evidence>
<evidence type="ECO:0000256" key="5">
    <source>
        <dbReference type="SAM" id="SignalP"/>
    </source>
</evidence>
<dbReference type="OrthoDB" id="2363873at2759"/>
<proteinExistence type="predicted"/>
<dbReference type="SUPFAM" id="SSF53474">
    <property type="entry name" value="alpha/beta-Hydrolases"/>
    <property type="match status" value="1"/>
</dbReference>
<dbReference type="EC" id="3.1.1.47" evidence="1"/>
<evidence type="ECO:0000256" key="3">
    <source>
        <dbReference type="ARBA" id="ARBA00022963"/>
    </source>
</evidence>
<keyword evidence="7" id="KW-1185">Reference proteome</keyword>
<gene>
    <name evidence="6" type="ORF">DM02DRAFT_612811</name>
</gene>
<evidence type="ECO:0000256" key="4">
    <source>
        <dbReference type="ARBA" id="ARBA00023098"/>
    </source>
</evidence>
<evidence type="ECO:0000256" key="1">
    <source>
        <dbReference type="ARBA" id="ARBA00013201"/>
    </source>
</evidence>
<feature type="signal peptide" evidence="5">
    <location>
        <begin position="1"/>
        <end position="22"/>
    </location>
</feature>
<feature type="chain" id="PRO_5016085142" description="1-alkyl-2-acetylglycerophosphocholine esterase" evidence="5">
    <location>
        <begin position="23"/>
        <end position="397"/>
    </location>
</feature>
<keyword evidence="4" id="KW-0443">Lipid metabolism</keyword>
<protein>
    <recommendedName>
        <fullName evidence="1">1-alkyl-2-acetylglycerophosphocholine esterase</fullName>
        <ecNumber evidence="1">3.1.1.47</ecNumber>
    </recommendedName>
</protein>
<dbReference type="PANTHER" id="PTHR10272:SF14">
    <property type="entry name" value="PAF ACETYLHYDROLASE FAMILY PROTEIN"/>
    <property type="match status" value="1"/>
</dbReference>
<dbReference type="EMBL" id="KZ805341">
    <property type="protein sequence ID" value="PVI02566.1"/>
    <property type="molecule type" value="Genomic_DNA"/>
</dbReference>
<sequence>MRLTHPMAFVSYVMTTITSASATFPQLGPYPVSLSNIALQTSRDDALSPKNDTKRRLMLSVFQPQISSLACANASHFAYMPEKTARIMEKQEPGGVPLSQISGLDFAALEVEYCAPAHDDESGSPILLFQPGYQASRFAYQLYLSAIASSGYTVVSMDITYECPIVEFEDGSTVVNNTGVSPDGLGPNESLPVRAQDFLSVIDAIESGSLTVGGLHAPVSPSQKEKKSGDGEVKTRIGVFGHSIGGAASLLAASLDSRISAVIDWDGQIFQAQINATLSTPTLLFQRESPLEGHVEGWEYAWDNLLRGDTKAWIALNGTQHLSFTDLPTVIETEGLRDTRNKDGVLAVGGVIAPRRLGVVVWTWSVAWFDRVLKGKKDGLFFGAKTSTEFPDVRFIK</sequence>
<dbReference type="InterPro" id="IPR029058">
    <property type="entry name" value="AB_hydrolase_fold"/>
</dbReference>
<dbReference type="Gene3D" id="3.40.50.1820">
    <property type="entry name" value="alpha/beta hydrolase"/>
    <property type="match status" value="1"/>
</dbReference>
<dbReference type="AlphaFoldDB" id="A0A2V1DX07"/>
<organism evidence="6 7">
    <name type="scientific">Periconia macrospinosa</name>
    <dbReference type="NCBI Taxonomy" id="97972"/>
    <lineage>
        <taxon>Eukaryota</taxon>
        <taxon>Fungi</taxon>
        <taxon>Dikarya</taxon>
        <taxon>Ascomycota</taxon>
        <taxon>Pezizomycotina</taxon>
        <taxon>Dothideomycetes</taxon>
        <taxon>Pleosporomycetidae</taxon>
        <taxon>Pleosporales</taxon>
        <taxon>Massarineae</taxon>
        <taxon>Periconiaceae</taxon>
        <taxon>Periconia</taxon>
    </lineage>
</organism>